<dbReference type="OrthoDB" id="438440at2759"/>
<organism evidence="3 4">
    <name type="scientific">Cajanus cajan</name>
    <name type="common">Pigeon pea</name>
    <name type="synonym">Cajanus indicus</name>
    <dbReference type="NCBI Taxonomy" id="3821"/>
    <lineage>
        <taxon>Eukaryota</taxon>
        <taxon>Viridiplantae</taxon>
        <taxon>Streptophyta</taxon>
        <taxon>Embryophyta</taxon>
        <taxon>Tracheophyta</taxon>
        <taxon>Spermatophyta</taxon>
        <taxon>Magnoliopsida</taxon>
        <taxon>eudicotyledons</taxon>
        <taxon>Gunneridae</taxon>
        <taxon>Pentapetalae</taxon>
        <taxon>rosids</taxon>
        <taxon>fabids</taxon>
        <taxon>Fabales</taxon>
        <taxon>Fabaceae</taxon>
        <taxon>Papilionoideae</taxon>
        <taxon>50 kb inversion clade</taxon>
        <taxon>NPAAA clade</taxon>
        <taxon>indigoferoid/millettioid clade</taxon>
        <taxon>Phaseoleae</taxon>
        <taxon>Cajanus</taxon>
    </lineage>
</organism>
<dbReference type="Pfam" id="PF01764">
    <property type="entry name" value="Lipase_3"/>
    <property type="match status" value="1"/>
</dbReference>
<dbReference type="InterPro" id="IPR044819">
    <property type="entry name" value="OBL-like"/>
</dbReference>
<name>A0A151RSM6_CAJCA</name>
<keyword evidence="4" id="KW-1185">Reference proteome</keyword>
<dbReference type="Gene3D" id="3.40.50.1820">
    <property type="entry name" value="alpha/beta hydrolase"/>
    <property type="match status" value="1"/>
</dbReference>
<dbReference type="OMA" id="IVEPRFY"/>
<reference evidence="3" key="1">
    <citation type="journal article" date="2012" name="Nat. Biotechnol.">
        <title>Draft genome sequence of pigeonpea (Cajanus cajan), an orphan legume crop of resource-poor farmers.</title>
        <authorList>
            <person name="Varshney R.K."/>
            <person name="Chen W."/>
            <person name="Li Y."/>
            <person name="Bharti A.K."/>
            <person name="Saxena R.K."/>
            <person name="Schlueter J.A."/>
            <person name="Donoghue M.T."/>
            <person name="Azam S."/>
            <person name="Fan G."/>
            <person name="Whaley A.M."/>
            <person name="Farmer A.D."/>
            <person name="Sheridan J."/>
            <person name="Iwata A."/>
            <person name="Tuteja R."/>
            <person name="Penmetsa R.V."/>
            <person name="Wu W."/>
            <person name="Upadhyaya H.D."/>
            <person name="Yang S.P."/>
            <person name="Shah T."/>
            <person name="Saxena K.B."/>
            <person name="Michael T."/>
            <person name="McCombie W.R."/>
            <person name="Yang B."/>
            <person name="Zhang G."/>
            <person name="Yang H."/>
            <person name="Wang J."/>
            <person name="Spillane C."/>
            <person name="Cook D.R."/>
            <person name="May G.D."/>
            <person name="Xu X."/>
            <person name="Jackson S.A."/>
        </authorList>
    </citation>
    <scope>NUCLEOTIDE SEQUENCE [LARGE SCALE GENOMIC DNA]</scope>
</reference>
<protein>
    <submittedName>
        <fullName evidence="3">Lipase</fullName>
    </submittedName>
</protein>
<dbReference type="PANTHER" id="PTHR46086">
    <property type="entry name" value="ALPHA/BETA-HYDROLASES SUPERFAMILY PROTEIN"/>
    <property type="match status" value="1"/>
</dbReference>
<dbReference type="Proteomes" id="UP000075243">
    <property type="component" value="Unassembled WGS sequence"/>
</dbReference>
<dbReference type="GO" id="GO:0006629">
    <property type="term" value="P:lipid metabolic process"/>
    <property type="evidence" value="ECO:0007669"/>
    <property type="project" value="InterPro"/>
</dbReference>
<dbReference type="InterPro" id="IPR002921">
    <property type="entry name" value="Fungal_lipase-type"/>
</dbReference>
<proteinExistence type="predicted"/>
<accession>A0A151RSM6</accession>
<evidence type="ECO:0000259" key="2">
    <source>
        <dbReference type="Pfam" id="PF01764"/>
    </source>
</evidence>
<dbReference type="InterPro" id="IPR029058">
    <property type="entry name" value="AB_hydrolase_fold"/>
</dbReference>
<dbReference type="PANTHER" id="PTHR46086:SF17">
    <property type="entry name" value="ALPHA_BETA-HYDROLASES SUPERFAMILY PROTEIN"/>
    <property type="match status" value="1"/>
</dbReference>
<keyword evidence="1" id="KW-0378">Hydrolase</keyword>
<dbReference type="ESTHER" id="cajca-a0a151rsm6">
    <property type="family name" value="Triacylglycerol-lipase-OBL1-like"/>
</dbReference>
<sequence>MSESNEKLFATKFMLLKPEKMGFFQLFQVLFGRDIEEKDFVQCLEVIIEPRSYQKWLLFLSLLVQKLLYSTADILQCFGDIVESFLNPKASYNYNVFMLVFNRIQGKQVVNKDSINYLSMIGHMDKRVRLLDKSIKYEDPNKYNVALSMMASKVSYENKAFVHAIVVDHWKMELIDCRDYWNDYQDKATTQAFIMLEKGEDHDTYVVAFRGTEPFDADAWSTDFDISWFELPDIGRTHAGFMKALGLQLELKNNVVGWPKQIETDENRPRAYYSIRDLLKKHLKLKGNENAKFTLTGHSLGGALAILFPAILMLHEETFLLERLEGVYTFGQPRVGDGTFANYMEQNLKHYCIKYLRFVYGNDIVTRLPFDNNIMKFDHFGTCLYYDRSYKGKKMEDEPNKNYFSWKDMIPMWVNAFMELVRSFTIVYKYGPEYQEGWVIRFYRLVGLIFPGIPAHCPQDYVNVTWLGLPSYLD</sequence>
<dbReference type="Gramene" id="C.cajan_35887.t">
    <property type="protein sequence ID" value="C.cajan_35887.t"/>
    <property type="gene ID" value="C.cajan_35887"/>
</dbReference>
<gene>
    <name evidence="3" type="ORF">KK1_032907</name>
</gene>
<dbReference type="SUPFAM" id="SSF53474">
    <property type="entry name" value="alpha/beta-Hydrolases"/>
    <property type="match status" value="1"/>
</dbReference>
<dbReference type="EMBL" id="KQ483587">
    <property type="protein sequence ID" value="KYP45548.1"/>
    <property type="molecule type" value="Genomic_DNA"/>
</dbReference>
<evidence type="ECO:0000313" key="4">
    <source>
        <dbReference type="Proteomes" id="UP000075243"/>
    </source>
</evidence>
<dbReference type="GO" id="GO:0004806">
    <property type="term" value="F:triacylglycerol lipase activity"/>
    <property type="evidence" value="ECO:0007669"/>
    <property type="project" value="InterPro"/>
</dbReference>
<feature type="domain" description="Fungal lipase-type" evidence="2">
    <location>
        <begin position="206"/>
        <end position="371"/>
    </location>
</feature>
<evidence type="ECO:0000256" key="1">
    <source>
        <dbReference type="ARBA" id="ARBA00022801"/>
    </source>
</evidence>
<dbReference type="CDD" id="cd00519">
    <property type="entry name" value="Lipase_3"/>
    <property type="match status" value="1"/>
</dbReference>
<dbReference type="AlphaFoldDB" id="A0A151RSM6"/>
<evidence type="ECO:0000313" key="3">
    <source>
        <dbReference type="EMBL" id="KYP45548.1"/>
    </source>
</evidence>